<reference evidence="2 3" key="1">
    <citation type="journal article" date="2024" name="J Genomics">
        <title>Draft genome sequencing and assembly of Favolaschia claudopus CIRM-BRFM 2984 isolated from oak limbs.</title>
        <authorList>
            <person name="Navarro D."/>
            <person name="Drula E."/>
            <person name="Chaduli D."/>
            <person name="Cazenave R."/>
            <person name="Ahrendt S."/>
            <person name="Wang J."/>
            <person name="Lipzen A."/>
            <person name="Daum C."/>
            <person name="Barry K."/>
            <person name="Grigoriev I.V."/>
            <person name="Favel A."/>
            <person name="Rosso M.N."/>
            <person name="Martin F."/>
        </authorList>
    </citation>
    <scope>NUCLEOTIDE SEQUENCE [LARGE SCALE GENOMIC DNA]</scope>
    <source>
        <strain evidence="2 3">CIRM-BRFM 2984</strain>
    </source>
</reference>
<evidence type="ECO:0000313" key="2">
    <source>
        <dbReference type="EMBL" id="KAK7012230.1"/>
    </source>
</evidence>
<organism evidence="2 3">
    <name type="scientific">Favolaschia claudopus</name>
    <dbReference type="NCBI Taxonomy" id="2862362"/>
    <lineage>
        <taxon>Eukaryota</taxon>
        <taxon>Fungi</taxon>
        <taxon>Dikarya</taxon>
        <taxon>Basidiomycota</taxon>
        <taxon>Agaricomycotina</taxon>
        <taxon>Agaricomycetes</taxon>
        <taxon>Agaricomycetidae</taxon>
        <taxon>Agaricales</taxon>
        <taxon>Marasmiineae</taxon>
        <taxon>Mycenaceae</taxon>
        <taxon>Favolaschia</taxon>
    </lineage>
</organism>
<name>A0AAW0AHH9_9AGAR</name>
<sequence>MNSMIPRPEMIRNTGSTARDFCMLERNLLSHIKLALLLSLLSSSVLLRARLVPSDNPSELSGTIGYVVASLQFAAALAAIFAGAWEYYYGYWDLRNMHAFLVATKPHLGIMGVVSSVVLLTCIIVLTQS</sequence>
<feature type="transmembrane region" description="Helical" evidence="1">
    <location>
        <begin position="108"/>
        <end position="127"/>
    </location>
</feature>
<dbReference type="EMBL" id="JAWWNJ010000066">
    <property type="protein sequence ID" value="KAK7012230.1"/>
    <property type="molecule type" value="Genomic_DNA"/>
</dbReference>
<comment type="caution">
    <text evidence="2">The sequence shown here is derived from an EMBL/GenBank/DDBJ whole genome shotgun (WGS) entry which is preliminary data.</text>
</comment>
<evidence type="ECO:0000313" key="3">
    <source>
        <dbReference type="Proteomes" id="UP001362999"/>
    </source>
</evidence>
<keyword evidence="1" id="KW-0812">Transmembrane</keyword>
<feature type="transmembrane region" description="Helical" evidence="1">
    <location>
        <begin position="64"/>
        <end position="88"/>
    </location>
</feature>
<evidence type="ECO:0000256" key="1">
    <source>
        <dbReference type="SAM" id="Phobius"/>
    </source>
</evidence>
<gene>
    <name evidence="2" type="ORF">R3P38DRAFT_3020000</name>
</gene>
<accession>A0AAW0AHH9</accession>
<dbReference type="Proteomes" id="UP001362999">
    <property type="component" value="Unassembled WGS sequence"/>
</dbReference>
<evidence type="ECO:0008006" key="4">
    <source>
        <dbReference type="Google" id="ProtNLM"/>
    </source>
</evidence>
<protein>
    <recommendedName>
        <fullName evidence="4">DUF202 domain-containing protein</fullName>
    </recommendedName>
</protein>
<dbReference type="AlphaFoldDB" id="A0AAW0AHH9"/>
<keyword evidence="1" id="KW-0472">Membrane</keyword>
<keyword evidence="3" id="KW-1185">Reference proteome</keyword>
<proteinExistence type="predicted"/>
<keyword evidence="1" id="KW-1133">Transmembrane helix</keyword>